<proteinExistence type="inferred from homology"/>
<evidence type="ECO:0000313" key="10">
    <source>
        <dbReference type="Proteomes" id="UP000796880"/>
    </source>
</evidence>
<evidence type="ECO:0000256" key="1">
    <source>
        <dbReference type="ARBA" id="ARBA00007788"/>
    </source>
</evidence>
<dbReference type="PANTHER" id="PTHR30603">
    <property type="entry name" value="RNA POLYMERASE SIGMA FACTOR RPO"/>
    <property type="match status" value="1"/>
</dbReference>
<dbReference type="SUPFAM" id="SSF88946">
    <property type="entry name" value="Sigma2 domain of RNA polymerase sigma factors"/>
    <property type="match status" value="1"/>
</dbReference>
<dbReference type="AlphaFoldDB" id="A0A8K0GRJ2"/>
<keyword evidence="3" id="KW-0731">Sigma factor</keyword>
<dbReference type="GO" id="GO:0006352">
    <property type="term" value="P:DNA-templated transcription initiation"/>
    <property type="evidence" value="ECO:0007669"/>
    <property type="project" value="InterPro"/>
</dbReference>
<dbReference type="InterPro" id="IPR013325">
    <property type="entry name" value="RNA_pol_sigma_r2"/>
</dbReference>
<keyword evidence="2" id="KW-0805">Transcription regulation</keyword>
<dbReference type="SUPFAM" id="SSF88659">
    <property type="entry name" value="Sigma3 and sigma4 domains of RNA polymerase sigma factors"/>
    <property type="match status" value="2"/>
</dbReference>
<name>A0A8K0GRJ2_9ROSA</name>
<evidence type="ECO:0000256" key="5">
    <source>
        <dbReference type="ARBA" id="ARBA00023163"/>
    </source>
</evidence>
<dbReference type="OrthoDB" id="206108at2759"/>
<comment type="similarity">
    <text evidence="1">Belongs to the sigma-70 factor family.</text>
</comment>
<dbReference type="EMBL" id="VOIH02000009">
    <property type="protein sequence ID" value="KAF3438777.1"/>
    <property type="molecule type" value="Genomic_DNA"/>
</dbReference>
<dbReference type="InterPro" id="IPR014284">
    <property type="entry name" value="RNA_pol_sigma-70_dom"/>
</dbReference>
<dbReference type="Pfam" id="PF04542">
    <property type="entry name" value="Sigma70_r2"/>
    <property type="match status" value="1"/>
</dbReference>
<evidence type="ECO:0000313" key="9">
    <source>
        <dbReference type="EMBL" id="KAF3438777.1"/>
    </source>
</evidence>
<dbReference type="Gene3D" id="1.10.601.10">
    <property type="entry name" value="RNA Polymerase Primary Sigma Factor"/>
    <property type="match status" value="1"/>
</dbReference>
<organism evidence="9 10">
    <name type="scientific">Rhamnella rubrinervis</name>
    <dbReference type="NCBI Taxonomy" id="2594499"/>
    <lineage>
        <taxon>Eukaryota</taxon>
        <taxon>Viridiplantae</taxon>
        <taxon>Streptophyta</taxon>
        <taxon>Embryophyta</taxon>
        <taxon>Tracheophyta</taxon>
        <taxon>Spermatophyta</taxon>
        <taxon>Magnoliopsida</taxon>
        <taxon>eudicotyledons</taxon>
        <taxon>Gunneridae</taxon>
        <taxon>Pentapetalae</taxon>
        <taxon>rosids</taxon>
        <taxon>fabids</taxon>
        <taxon>Rosales</taxon>
        <taxon>Rhamnaceae</taxon>
        <taxon>rhamnoid group</taxon>
        <taxon>Rhamneae</taxon>
        <taxon>Rhamnella</taxon>
    </lineage>
</organism>
<dbReference type="NCBIfam" id="TIGR02937">
    <property type="entry name" value="sigma70-ECF"/>
    <property type="match status" value="1"/>
</dbReference>
<accession>A0A8K0GRJ2</accession>
<dbReference type="InterPro" id="IPR050239">
    <property type="entry name" value="Sigma-70_RNA_pol_init_factors"/>
</dbReference>
<dbReference type="Gene3D" id="1.10.10.10">
    <property type="entry name" value="Winged helix-like DNA-binding domain superfamily/Winged helix DNA-binding domain"/>
    <property type="match status" value="2"/>
</dbReference>
<dbReference type="GO" id="GO:0003677">
    <property type="term" value="F:DNA binding"/>
    <property type="evidence" value="ECO:0007669"/>
    <property type="project" value="UniProtKB-KW"/>
</dbReference>
<evidence type="ECO:0000256" key="3">
    <source>
        <dbReference type="ARBA" id="ARBA00023082"/>
    </source>
</evidence>
<dbReference type="InterPro" id="IPR036388">
    <property type="entry name" value="WH-like_DNA-bd_sf"/>
</dbReference>
<dbReference type="InterPro" id="IPR013324">
    <property type="entry name" value="RNA_pol_sigma_r3/r4-like"/>
</dbReference>
<dbReference type="GO" id="GO:0071482">
    <property type="term" value="P:cellular response to light stimulus"/>
    <property type="evidence" value="ECO:0007669"/>
    <property type="project" value="UniProtKB-ARBA"/>
</dbReference>
<feature type="domain" description="RNA polymerase sigma-70 region 3" evidence="6">
    <location>
        <begin position="180"/>
        <end position="247"/>
    </location>
</feature>
<dbReference type="Proteomes" id="UP000796880">
    <property type="component" value="Unassembled WGS sequence"/>
</dbReference>
<evidence type="ECO:0000256" key="4">
    <source>
        <dbReference type="ARBA" id="ARBA00023125"/>
    </source>
</evidence>
<dbReference type="PANTHER" id="PTHR30603:SF45">
    <property type="entry name" value="RNA POLYMERASE SIGMA FACTOR SIGF, CHLOROPLASTIC"/>
    <property type="match status" value="1"/>
</dbReference>
<feature type="domain" description="RNA polymerase sigma-70 region 4" evidence="8">
    <location>
        <begin position="267"/>
        <end position="308"/>
    </location>
</feature>
<feature type="domain" description="RNA polymerase sigma-70 region 2" evidence="7">
    <location>
        <begin position="113"/>
        <end position="151"/>
    </location>
</feature>
<comment type="caution">
    <text evidence="9">The sequence shown here is derived from an EMBL/GenBank/DDBJ whole genome shotgun (WGS) entry which is preliminary data.</text>
</comment>
<protein>
    <submittedName>
        <fullName evidence="9">Uncharacterized protein</fullName>
    </submittedName>
</protein>
<keyword evidence="10" id="KW-1185">Reference proteome</keyword>
<evidence type="ECO:0000256" key="2">
    <source>
        <dbReference type="ARBA" id="ARBA00023015"/>
    </source>
</evidence>
<evidence type="ECO:0000259" key="8">
    <source>
        <dbReference type="Pfam" id="PF04545"/>
    </source>
</evidence>
<keyword evidence="5" id="KW-0804">Transcription</keyword>
<dbReference type="InterPro" id="IPR007630">
    <property type="entry name" value="RNA_pol_sigma70_r4"/>
</dbReference>
<evidence type="ECO:0000259" key="7">
    <source>
        <dbReference type="Pfam" id="PF04542"/>
    </source>
</evidence>
<dbReference type="InterPro" id="IPR000943">
    <property type="entry name" value="RNA_pol_sigma70"/>
</dbReference>
<keyword evidence="4" id="KW-0238">DNA-binding</keyword>
<dbReference type="InterPro" id="IPR007624">
    <property type="entry name" value="RNA_pol_sigma70_r3"/>
</dbReference>
<sequence length="322" mass="36980">MSGKDVKYFLSNAPLLERLAVIDSPNLVRLRVSGQSLALKYLEIMGCRKLRSVKFCEIEVLRMIDLHRVSNYCFDVLYADESSEDGGLGNLHFIIEEFPNLEKLVLHVGGSRGLMRSVEKFKLQAGCRFGTYAYWWIRQTIRKAIFQHSRTIRLPVMAKLLSNFSLWDFLLGLENVYTLIAKVLDARRLYIREGNHYPSKEDLAKRVAITVEKLEKLLFTTGMPLSMQQPVWADQDTTFQVIADPGIEITDASVAKQLMRHHVRNLLGILSQRERPIIALRFGIKDGKHKSLSGIGNLYGLSRERVRQESRALYNPFDYTTK</sequence>
<dbReference type="PRINTS" id="PR00046">
    <property type="entry name" value="SIGMA70FCT"/>
</dbReference>
<dbReference type="Pfam" id="PF04539">
    <property type="entry name" value="Sigma70_r3"/>
    <property type="match status" value="1"/>
</dbReference>
<dbReference type="InterPro" id="IPR007627">
    <property type="entry name" value="RNA_pol_sigma70_r2"/>
</dbReference>
<dbReference type="Pfam" id="PF04545">
    <property type="entry name" value="Sigma70_r4"/>
    <property type="match status" value="1"/>
</dbReference>
<gene>
    <name evidence="9" type="ORF">FNV43_RR21541</name>
</gene>
<reference evidence="9" key="1">
    <citation type="submission" date="2020-03" db="EMBL/GenBank/DDBJ databases">
        <title>A high-quality chromosome-level genome assembly of a woody plant with both climbing and erect habits, Rhamnella rubrinervis.</title>
        <authorList>
            <person name="Lu Z."/>
            <person name="Yang Y."/>
            <person name="Zhu X."/>
            <person name="Sun Y."/>
        </authorList>
    </citation>
    <scope>NUCLEOTIDE SEQUENCE</scope>
    <source>
        <strain evidence="9">BYM</strain>
        <tissue evidence="9">Leaf</tissue>
    </source>
</reference>
<evidence type="ECO:0000259" key="6">
    <source>
        <dbReference type="Pfam" id="PF04539"/>
    </source>
</evidence>
<dbReference type="GO" id="GO:0016987">
    <property type="term" value="F:sigma factor activity"/>
    <property type="evidence" value="ECO:0007669"/>
    <property type="project" value="UniProtKB-KW"/>
</dbReference>